<dbReference type="PANTHER" id="PTHR42718">
    <property type="entry name" value="MAJOR FACILITATOR SUPERFAMILY MULTIDRUG TRANSPORTER MFSC"/>
    <property type="match status" value="1"/>
</dbReference>
<feature type="transmembrane region" description="Helical" evidence="7">
    <location>
        <begin position="206"/>
        <end position="225"/>
    </location>
</feature>
<feature type="transmembrane region" description="Helical" evidence="7">
    <location>
        <begin position="444"/>
        <end position="467"/>
    </location>
</feature>
<accession>A0ABP8VNT6</accession>
<dbReference type="SUPFAM" id="SSF103473">
    <property type="entry name" value="MFS general substrate transporter"/>
    <property type="match status" value="2"/>
</dbReference>
<name>A0ABP8VNT6_9MICO</name>
<feature type="transmembrane region" description="Helical" evidence="7">
    <location>
        <begin position="173"/>
        <end position="194"/>
    </location>
</feature>
<comment type="caution">
    <text evidence="9">The sequence shown here is derived from an EMBL/GenBank/DDBJ whole genome shotgun (WGS) entry which is preliminary data.</text>
</comment>
<dbReference type="Gene3D" id="1.20.1250.20">
    <property type="entry name" value="MFS general substrate transporter like domains"/>
    <property type="match status" value="2"/>
</dbReference>
<evidence type="ECO:0000256" key="6">
    <source>
        <dbReference type="SAM" id="MobiDB-lite"/>
    </source>
</evidence>
<dbReference type="Pfam" id="PF07690">
    <property type="entry name" value="MFS_1"/>
    <property type="match status" value="2"/>
</dbReference>
<proteinExistence type="predicted"/>
<evidence type="ECO:0000259" key="8">
    <source>
        <dbReference type="PROSITE" id="PS50850"/>
    </source>
</evidence>
<feature type="region of interest" description="Disordered" evidence="6">
    <location>
        <begin position="486"/>
        <end position="513"/>
    </location>
</feature>
<keyword evidence="3 7" id="KW-0812">Transmembrane</keyword>
<feature type="transmembrane region" description="Helical" evidence="7">
    <location>
        <begin position="86"/>
        <end position="105"/>
    </location>
</feature>
<evidence type="ECO:0000256" key="3">
    <source>
        <dbReference type="ARBA" id="ARBA00022692"/>
    </source>
</evidence>
<evidence type="ECO:0000256" key="4">
    <source>
        <dbReference type="ARBA" id="ARBA00022989"/>
    </source>
</evidence>
<dbReference type="Proteomes" id="UP001501295">
    <property type="component" value="Unassembled WGS sequence"/>
</dbReference>
<dbReference type="PROSITE" id="PS50850">
    <property type="entry name" value="MFS"/>
    <property type="match status" value="1"/>
</dbReference>
<keyword evidence="5 7" id="KW-0472">Membrane</keyword>
<dbReference type="RefSeq" id="WP_345373380.1">
    <property type="nucleotide sequence ID" value="NZ_BAABLM010000001.1"/>
</dbReference>
<feature type="transmembrane region" description="Helical" evidence="7">
    <location>
        <begin position="142"/>
        <end position="167"/>
    </location>
</feature>
<keyword evidence="2" id="KW-0813">Transport</keyword>
<comment type="subcellular location">
    <subcellularLocation>
        <location evidence="1">Cell membrane</location>
        <topology evidence="1">Multi-pass membrane protein</topology>
    </subcellularLocation>
</comment>
<gene>
    <name evidence="9" type="ORF">GCM10025780_07650</name>
</gene>
<evidence type="ECO:0000313" key="9">
    <source>
        <dbReference type="EMBL" id="GAA4667776.1"/>
    </source>
</evidence>
<keyword evidence="4 7" id="KW-1133">Transmembrane helix</keyword>
<evidence type="ECO:0000256" key="5">
    <source>
        <dbReference type="ARBA" id="ARBA00023136"/>
    </source>
</evidence>
<dbReference type="InterPro" id="IPR036259">
    <property type="entry name" value="MFS_trans_sf"/>
</dbReference>
<feature type="transmembrane region" description="Helical" evidence="7">
    <location>
        <begin position="111"/>
        <end position="130"/>
    </location>
</feature>
<keyword evidence="10" id="KW-1185">Reference proteome</keyword>
<evidence type="ECO:0000256" key="2">
    <source>
        <dbReference type="ARBA" id="ARBA00022448"/>
    </source>
</evidence>
<dbReference type="PANTHER" id="PTHR42718:SF9">
    <property type="entry name" value="MAJOR FACILITATOR SUPERFAMILY MULTIDRUG TRANSPORTER MFSC"/>
    <property type="match status" value="1"/>
</dbReference>
<feature type="transmembrane region" description="Helical" evidence="7">
    <location>
        <begin position="276"/>
        <end position="295"/>
    </location>
</feature>
<feature type="domain" description="Major facilitator superfamily (MFS) profile" evidence="8">
    <location>
        <begin position="19"/>
        <end position="471"/>
    </location>
</feature>
<protein>
    <submittedName>
        <fullName evidence="9">MFS transporter</fullName>
    </submittedName>
</protein>
<feature type="transmembrane region" description="Helical" evidence="7">
    <location>
        <begin position="346"/>
        <end position="366"/>
    </location>
</feature>
<feature type="transmembrane region" description="Helical" evidence="7">
    <location>
        <begin position="315"/>
        <end position="334"/>
    </location>
</feature>
<dbReference type="InterPro" id="IPR011701">
    <property type="entry name" value="MFS"/>
</dbReference>
<feature type="transmembrane region" description="Helical" evidence="7">
    <location>
        <begin position="17"/>
        <end position="41"/>
    </location>
</feature>
<organism evidence="9 10">
    <name type="scientific">Frondihabitans cladoniiphilus</name>
    <dbReference type="NCBI Taxonomy" id="715785"/>
    <lineage>
        <taxon>Bacteria</taxon>
        <taxon>Bacillati</taxon>
        <taxon>Actinomycetota</taxon>
        <taxon>Actinomycetes</taxon>
        <taxon>Micrococcales</taxon>
        <taxon>Microbacteriaceae</taxon>
        <taxon>Frondihabitans</taxon>
    </lineage>
</organism>
<feature type="transmembrane region" description="Helical" evidence="7">
    <location>
        <begin position="372"/>
        <end position="395"/>
    </location>
</feature>
<evidence type="ECO:0000313" key="10">
    <source>
        <dbReference type="Proteomes" id="UP001501295"/>
    </source>
</evidence>
<evidence type="ECO:0000256" key="7">
    <source>
        <dbReference type="SAM" id="Phobius"/>
    </source>
</evidence>
<feature type="transmembrane region" description="Helical" evidence="7">
    <location>
        <begin position="53"/>
        <end position="74"/>
    </location>
</feature>
<dbReference type="EMBL" id="BAABLM010000001">
    <property type="protein sequence ID" value="GAA4667776.1"/>
    <property type="molecule type" value="Genomic_DNA"/>
</dbReference>
<feature type="transmembrane region" description="Helical" evidence="7">
    <location>
        <begin position="237"/>
        <end position="255"/>
    </location>
</feature>
<sequence>MTSPFSTGATPQRARPYALIVIVFIVIEATGIFEQLMVYVALPTLERVLDIDIAAVSWTITVFLLVGAGTVALVGRLGDVYGRRRMLVILLVLSIAGSAVSAALGSYEGILIGRALQGTSAAVFPLLVGIAREAVPAPRVPVLVSLTTGTALIAGSLGALLAGVLLGLGQWRLIFVASGILSIVALLLTIFILPRSVVAPREKTRLDVVGAVLLAPAVAAVLFGIDTGSGAGWRSPLAVGLIVLGVVLIAVWIVVELRITSPMFDLRIFRDPALTMTLVATALIGLGVFAAGSLLNPILMQSPTSLPVGLGLTPTVAALYGLIVGAVGFVLSPVAGRIAARRGAKVTLSIGVVLAIVGFIGFAIGVHNLPVAILATVFTGVGSAFILAGLPNLIVEVVPPHNTGEAVGIIYGVGRTLFEAVGTALVGLLLASSVVPQTTAPTRAAWNIVIVFIVVASAIALIIALLIRKAKPMDQRGEVVEAVAEVTQDPTTGPERNRGAATNRLGKPAVPGQ</sequence>
<dbReference type="InterPro" id="IPR020846">
    <property type="entry name" value="MFS_dom"/>
</dbReference>
<reference evidence="10" key="1">
    <citation type="journal article" date="2019" name="Int. J. Syst. Evol. Microbiol.">
        <title>The Global Catalogue of Microorganisms (GCM) 10K type strain sequencing project: providing services to taxonomists for standard genome sequencing and annotation.</title>
        <authorList>
            <consortium name="The Broad Institute Genomics Platform"/>
            <consortium name="The Broad Institute Genome Sequencing Center for Infectious Disease"/>
            <person name="Wu L."/>
            <person name="Ma J."/>
        </authorList>
    </citation>
    <scope>NUCLEOTIDE SEQUENCE [LARGE SCALE GENOMIC DNA]</scope>
    <source>
        <strain evidence="10">JCM 18956</strain>
    </source>
</reference>
<feature type="transmembrane region" description="Helical" evidence="7">
    <location>
        <begin position="407"/>
        <end position="432"/>
    </location>
</feature>
<evidence type="ECO:0000256" key="1">
    <source>
        <dbReference type="ARBA" id="ARBA00004651"/>
    </source>
</evidence>